<protein>
    <submittedName>
        <fullName evidence="2">Uncharacterized protein</fullName>
    </submittedName>
</protein>
<keyword evidence="3" id="KW-1185">Reference proteome</keyword>
<keyword evidence="1" id="KW-1133">Transmembrane helix</keyword>
<evidence type="ECO:0000313" key="3">
    <source>
        <dbReference type="Proteomes" id="UP001208690"/>
    </source>
</evidence>
<feature type="transmembrane region" description="Helical" evidence="1">
    <location>
        <begin position="57"/>
        <end position="76"/>
    </location>
</feature>
<name>A0ABT3BHP9_9RHOB</name>
<proteinExistence type="predicted"/>
<dbReference type="EMBL" id="JALIEB010000012">
    <property type="protein sequence ID" value="MCV3273065.1"/>
    <property type="molecule type" value="Genomic_DNA"/>
</dbReference>
<dbReference type="Proteomes" id="UP001208690">
    <property type="component" value="Unassembled WGS sequence"/>
</dbReference>
<evidence type="ECO:0000313" key="2">
    <source>
        <dbReference type="EMBL" id="MCV3273065.1"/>
    </source>
</evidence>
<keyword evidence="1" id="KW-0472">Membrane</keyword>
<keyword evidence="1" id="KW-0812">Transmembrane</keyword>
<sequence>MIRRILMLGLVAVLATAFFYLSRFWYLSLWDRPGLLGWEALRPQGGLVGQWLRGTNAAPFELLIWALGCFGVLSLVQKLYDVLSKPPETGEPHE</sequence>
<dbReference type="RefSeq" id="WP_263845385.1">
    <property type="nucleotide sequence ID" value="NZ_JALIEB010000012.1"/>
</dbReference>
<organism evidence="2 3">
    <name type="scientific">Roseobacter sinensis</name>
    <dbReference type="NCBI Taxonomy" id="2931391"/>
    <lineage>
        <taxon>Bacteria</taxon>
        <taxon>Pseudomonadati</taxon>
        <taxon>Pseudomonadota</taxon>
        <taxon>Alphaproteobacteria</taxon>
        <taxon>Rhodobacterales</taxon>
        <taxon>Roseobacteraceae</taxon>
        <taxon>Roseobacter</taxon>
    </lineage>
</organism>
<comment type="caution">
    <text evidence="2">The sequence shown here is derived from an EMBL/GenBank/DDBJ whole genome shotgun (WGS) entry which is preliminary data.</text>
</comment>
<gene>
    <name evidence="2" type="ORF">MUB52_16650</name>
</gene>
<feature type="transmembrane region" description="Helical" evidence="1">
    <location>
        <begin position="5"/>
        <end position="26"/>
    </location>
</feature>
<reference evidence="2 3" key="1">
    <citation type="submission" date="2022-04" db="EMBL/GenBank/DDBJ databases">
        <title>Roseobacter sp. WL0113 is a bacterium isolated from neritic sediment.</title>
        <authorList>
            <person name="Wang L."/>
            <person name="He W."/>
            <person name="Zhang D.-F."/>
        </authorList>
    </citation>
    <scope>NUCLEOTIDE SEQUENCE [LARGE SCALE GENOMIC DNA]</scope>
    <source>
        <strain evidence="2 3">WL0113</strain>
    </source>
</reference>
<accession>A0ABT3BHP9</accession>
<evidence type="ECO:0000256" key="1">
    <source>
        <dbReference type="SAM" id="Phobius"/>
    </source>
</evidence>